<feature type="compositionally biased region" description="Polar residues" evidence="5">
    <location>
        <begin position="192"/>
        <end position="216"/>
    </location>
</feature>
<reference evidence="8" key="1">
    <citation type="submission" date="2012-08" db="EMBL/GenBank/DDBJ databases">
        <title>Transcriptome of adult Musca domestica launches a platform for comparative house fly gene expression and characterization of differential gene expression among resistant and susceptible house flies.</title>
        <authorList>
            <person name="Liu N."/>
            <person name="Zhang L."/>
            <person name="Li M."/>
            <person name="Reid W."/>
        </authorList>
    </citation>
    <scope>NUCLEOTIDE SEQUENCE</scope>
    <source>
        <strain evidence="8">ALHF</strain>
        <tissue evidence="8">Whole body</tissue>
    </source>
</reference>
<dbReference type="PROSITE" id="PS51782">
    <property type="entry name" value="LYSM"/>
    <property type="match status" value="1"/>
</dbReference>
<dbReference type="InterPro" id="IPR036779">
    <property type="entry name" value="LysM_dom_sf"/>
</dbReference>
<dbReference type="Gene3D" id="3.10.350.10">
    <property type="entry name" value="LysM domain"/>
    <property type="match status" value="1"/>
</dbReference>
<accession>T1PDE2</accession>
<dbReference type="GO" id="GO:0006979">
    <property type="term" value="P:response to oxidative stress"/>
    <property type="evidence" value="ECO:0007669"/>
    <property type="project" value="TreeGrafter"/>
</dbReference>
<evidence type="ECO:0000259" key="7">
    <source>
        <dbReference type="PROSITE" id="PS51886"/>
    </source>
</evidence>
<evidence type="ECO:0000256" key="4">
    <source>
        <dbReference type="ARBA" id="ARBA00040604"/>
    </source>
</evidence>
<feature type="compositionally biased region" description="Basic and acidic residues" evidence="5">
    <location>
        <begin position="80"/>
        <end position="103"/>
    </location>
</feature>
<feature type="compositionally biased region" description="Low complexity" evidence="5">
    <location>
        <begin position="384"/>
        <end position="393"/>
    </location>
</feature>
<keyword evidence="3" id="KW-0496">Mitochondrion</keyword>
<evidence type="ECO:0000259" key="6">
    <source>
        <dbReference type="PROSITE" id="PS51782"/>
    </source>
</evidence>
<proteinExistence type="evidence at transcript level"/>
<sequence>MSAIDSGKYRLKKDWASVSIPSLVDIDEHADDETESGINITEPSLPPQKPPRRSSLALGLFSSKSDKSQKRRSSIAVSFFRRDSNKHSSKDSYESAVKHEKSDGSNTPISPDIVYSSEENIRASSPNEPGKVTYFDDGTNVRTAVKGIGITSSPYDTPIDRERNRRRRTSLQTKLDRRRRKNFEVSFSTLEQSTGIGSQSDLTNDSTTGIGSSTGDMSYDEVDPNHSAYFPRQKRHSWWNIFVPENIKNRSRRASQDVSLMSRSFDNLSIPVRRSKSRSVDHGLAAPFDLDSLRSKVEGRFESVDRLSNERKKSSLPTIPTINYTVGNRDTLTSVAARFDTTPSELTHLNRLNSSFIYPGQQLLVPDKSAKDNVSTSSTDDKAGGSSASGKSSPVDRKLSVEEQNDADDILDSLRPGSPKPGHIERVDPAGRADGGNDPVITQRFLKINVRHITDGQGVVGGVLLVTPNAVMFDPNVSDPLVIEHGPESYGVIAPMELCVNAAIFHDIAHMRVSGGVTVDSDATEKPEIYYPKSVLDAQKAKEGGEEGADAVDGKKSSEDDNEKDKEEQQQEKVKTDDQESICSEKHDEKSTEAKESSKTDGDGASTGTNETEDDEAKKNLNVSDSRSTLEERRKSLLDHHWAIPSKDRLCLSNSRRSSEDEGDNESNTTADSGARGQEPHSATSSISGIMANLAGGVVNPADLEQLEQLSKQSCYDSGIDIRDPIPNVQPIPKKTVYSDADIVLSSDWVPPKPISSITPLGESPPRTSGLDAGAVAGARKKTSSVSFSVDDNNENQAAATAAQAQNQADKNAAEKKNKMLKRLSYPLTWVEGLTGDGAAPTSGGSVGKSQDTESAPNTGDSNQSVFSKVFSRRSSIGTFIRPLSSEGTSSTTKLKDTKPQPKLDYRSMVSVDDKPGLFVSVDKLIPRPARACPDPPLYLRLRMGKPIGKAIPLPTSVMSYGKNKLRPEYWFSVPKNRVDELYRFINTWVSHLYGELDEEQIKARGFELIQDDTEWTQSGTTKSGTRTGSQEGEEMSDLTRESWEVLSMSNDDYRKSSIFQTGSFDLDFPIPDLIGTTEILTEEHREKLCGHLPARAEGYSWSLAFSTSQHGFSLNSLYRKMQRLESPILIVIEDTEHNVFGALTSCSLHVSDHFYGTGESLLYKFNPSFKVFHWTGENLYFIKGNVESLSIGAGDGRFGLWLDGDLNQGRSQSCSTYGNEPLAPQEDFVIKTLECWAFV</sequence>
<feature type="region of interest" description="Disordered" evidence="5">
    <location>
        <begin position="192"/>
        <end position="219"/>
    </location>
</feature>
<dbReference type="InterPro" id="IPR006571">
    <property type="entry name" value="TLDc_dom"/>
</dbReference>
<dbReference type="Pfam" id="PF07534">
    <property type="entry name" value="TLD"/>
    <property type="match status" value="1"/>
</dbReference>
<dbReference type="PROSITE" id="PS51886">
    <property type="entry name" value="TLDC"/>
    <property type="match status" value="1"/>
</dbReference>
<dbReference type="AlphaFoldDB" id="T1PDE2"/>
<evidence type="ECO:0000256" key="3">
    <source>
        <dbReference type="ARBA" id="ARBA00023128"/>
    </source>
</evidence>
<dbReference type="GO" id="GO:0005739">
    <property type="term" value="C:mitochondrion"/>
    <property type="evidence" value="ECO:0007669"/>
    <property type="project" value="UniProtKB-SubCell"/>
</dbReference>
<feature type="compositionally biased region" description="Low complexity" evidence="5">
    <location>
        <begin position="1017"/>
        <end position="1030"/>
    </location>
</feature>
<name>T1PDE2_MUSDO</name>
<feature type="compositionally biased region" description="Basic and acidic residues" evidence="5">
    <location>
        <begin position="628"/>
        <end position="650"/>
    </location>
</feature>
<dbReference type="InterPro" id="IPR018392">
    <property type="entry name" value="LysM"/>
</dbReference>
<dbReference type="PANTHER" id="PTHR23354:SF62">
    <property type="entry name" value="MUSTARD, ISOFORM V"/>
    <property type="match status" value="1"/>
</dbReference>
<comment type="similarity">
    <text evidence="2">Belongs to the OXR1 family.</text>
</comment>
<feature type="region of interest" description="Disordered" evidence="5">
    <location>
        <begin position="1015"/>
        <end position="1040"/>
    </location>
</feature>
<feature type="region of interest" description="Disordered" evidence="5">
    <location>
        <begin position="882"/>
        <end position="902"/>
    </location>
</feature>
<feature type="domain" description="TLDc" evidence="7">
    <location>
        <begin position="1079"/>
        <end position="1240"/>
    </location>
</feature>
<dbReference type="PANTHER" id="PTHR23354">
    <property type="entry name" value="NUCLEOLAR PROTEIN 7/ESTROGEN RECEPTOR COACTIVATOR-RELATED"/>
    <property type="match status" value="1"/>
</dbReference>
<feature type="compositionally biased region" description="Basic and acidic residues" evidence="5">
    <location>
        <begin position="552"/>
        <end position="602"/>
    </location>
</feature>
<feature type="domain" description="LysM" evidence="6">
    <location>
        <begin position="322"/>
        <end position="365"/>
    </location>
</feature>
<feature type="region of interest" description="Disordered" evidence="5">
    <location>
        <begin position="152"/>
        <end position="177"/>
    </location>
</feature>
<dbReference type="SMART" id="SM00584">
    <property type="entry name" value="TLDc"/>
    <property type="match status" value="1"/>
</dbReference>
<feature type="region of interest" description="Disordered" evidence="5">
    <location>
        <begin position="23"/>
        <end position="112"/>
    </location>
</feature>
<evidence type="ECO:0000256" key="5">
    <source>
        <dbReference type="SAM" id="MobiDB-lite"/>
    </source>
</evidence>
<feature type="compositionally biased region" description="Polar residues" evidence="5">
    <location>
        <begin position="848"/>
        <end position="864"/>
    </location>
</feature>
<feature type="compositionally biased region" description="Basic and acidic residues" evidence="5">
    <location>
        <begin position="422"/>
        <end position="431"/>
    </location>
</feature>
<dbReference type="CDD" id="cd00118">
    <property type="entry name" value="LysM"/>
    <property type="match status" value="1"/>
</dbReference>
<evidence type="ECO:0000256" key="2">
    <source>
        <dbReference type="ARBA" id="ARBA00009540"/>
    </source>
</evidence>
<dbReference type="GO" id="GO:0005634">
    <property type="term" value="C:nucleus"/>
    <property type="evidence" value="ECO:0007669"/>
    <property type="project" value="TreeGrafter"/>
</dbReference>
<feature type="region of interest" description="Disordered" evidence="5">
    <location>
        <begin position="535"/>
        <end position="688"/>
    </location>
</feature>
<dbReference type="Pfam" id="PF01476">
    <property type="entry name" value="LysM"/>
    <property type="match status" value="1"/>
</dbReference>
<comment type="subcellular location">
    <subcellularLocation>
        <location evidence="1">Mitochondrion</location>
    </subcellularLocation>
</comment>
<dbReference type="VEuPathDB" id="VectorBase:MDOMA2_013486"/>
<evidence type="ECO:0000256" key="1">
    <source>
        <dbReference type="ARBA" id="ARBA00004173"/>
    </source>
</evidence>
<dbReference type="SMART" id="SM00257">
    <property type="entry name" value="LysM"/>
    <property type="match status" value="1"/>
</dbReference>
<evidence type="ECO:0000313" key="8">
    <source>
        <dbReference type="EMBL" id="AFP61436.1"/>
    </source>
</evidence>
<protein>
    <recommendedName>
        <fullName evidence="4">Oxidation resistance protein 1</fullName>
    </recommendedName>
</protein>
<organism evidence="8">
    <name type="scientific">Musca domestica</name>
    <name type="common">House fly</name>
    <dbReference type="NCBI Taxonomy" id="7370"/>
    <lineage>
        <taxon>Eukaryota</taxon>
        <taxon>Metazoa</taxon>
        <taxon>Ecdysozoa</taxon>
        <taxon>Arthropoda</taxon>
        <taxon>Hexapoda</taxon>
        <taxon>Insecta</taxon>
        <taxon>Pterygota</taxon>
        <taxon>Neoptera</taxon>
        <taxon>Endopterygota</taxon>
        <taxon>Diptera</taxon>
        <taxon>Brachycera</taxon>
        <taxon>Muscomorpha</taxon>
        <taxon>Muscoidea</taxon>
        <taxon>Muscidae</taxon>
        <taxon>Musca</taxon>
    </lineage>
</organism>
<dbReference type="VEuPathDB" id="VectorBase:MDOA011136"/>
<dbReference type="SUPFAM" id="SSF54106">
    <property type="entry name" value="LysM domain"/>
    <property type="match status" value="1"/>
</dbReference>
<feature type="region of interest" description="Disordered" evidence="5">
    <location>
        <begin position="368"/>
        <end position="438"/>
    </location>
</feature>
<dbReference type="EMBL" id="KA646807">
    <property type="protein sequence ID" value="AFP61436.1"/>
    <property type="molecule type" value="mRNA"/>
</dbReference>
<feature type="region of interest" description="Disordered" evidence="5">
    <location>
        <begin position="837"/>
        <end position="867"/>
    </location>
</feature>